<evidence type="ECO:0000313" key="2">
    <source>
        <dbReference type="Proteomes" id="UP000198836"/>
    </source>
</evidence>
<protein>
    <submittedName>
        <fullName evidence="1">Uncharacterized protein</fullName>
    </submittedName>
</protein>
<evidence type="ECO:0000313" key="1">
    <source>
        <dbReference type="EMBL" id="SFA40342.1"/>
    </source>
</evidence>
<gene>
    <name evidence="1" type="ORF">SAMN04488511_10244</name>
</gene>
<name>A0A1I0SLI1_9SPHI</name>
<organism evidence="1 2">
    <name type="scientific">Pedobacter suwonensis</name>
    <dbReference type="NCBI Taxonomy" id="332999"/>
    <lineage>
        <taxon>Bacteria</taxon>
        <taxon>Pseudomonadati</taxon>
        <taxon>Bacteroidota</taxon>
        <taxon>Sphingobacteriia</taxon>
        <taxon>Sphingobacteriales</taxon>
        <taxon>Sphingobacteriaceae</taxon>
        <taxon>Pedobacter</taxon>
    </lineage>
</organism>
<keyword evidence="2" id="KW-1185">Reference proteome</keyword>
<accession>A0A1I0SLI1</accession>
<proteinExistence type="predicted"/>
<reference evidence="2" key="1">
    <citation type="submission" date="2016-10" db="EMBL/GenBank/DDBJ databases">
        <authorList>
            <person name="Varghese N."/>
            <person name="Submissions S."/>
        </authorList>
    </citation>
    <scope>NUCLEOTIDE SEQUENCE [LARGE SCALE GENOMIC DNA]</scope>
    <source>
        <strain evidence="2">DSM 18130</strain>
    </source>
</reference>
<dbReference type="AlphaFoldDB" id="A0A1I0SLI1"/>
<dbReference type="EMBL" id="FOJM01000002">
    <property type="protein sequence ID" value="SFA40342.1"/>
    <property type="molecule type" value="Genomic_DNA"/>
</dbReference>
<dbReference type="Proteomes" id="UP000198836">
    <property type="component" value="Unassembled WGS sequence"/>
</dbReference>
<sequence>MIALYFRFRLDMSGLFIKAHQISCRMKRRIDAFLMIAVCGLLACNAKTAQKQDLVKVSPALQKPLAGQKRNNRGEHIDRMTFVEYLDDGDYFQILAKKGDSTIVLINEADTTRNLNRGDKIHVTWKDGTVTVPGDQEAEMPARLLVSVKKTADGPVTAFRTNYGEKIKYTWSTEEEFTSSYLDKVYRLTEYYLTQTKNSLLRAAIKKREELTYSIESAERNGQRYRVIGIAPIGPNGSNIVQWLYVEEEKGRVYEYDLPGDKLVAFD</sequence>